<keyword evidence="10" id="KW-0966">Cell projection</keyword>
<name>A0ABS2R3H5_9BACI</name>
<sequence>MRSTFHGLETARRALLTQQSGLYTTGNNIANANTLGYTRQRVNFQATEGWPPPSVNRSQFAGQLGSGVSAESIQRIRDFYLDVQFRAENSKLGYHGSNASAMAKLEDILNETGKDPVGLSKTLSDYWQVWQELSTNPENDGVREVVIEKGNAVAETFQHLHNSIEFYRQDLGKQVDGGVDKINSLLREIDDLNRQIAQMEPHGYLPNNLYDERDRLVDELSGYMEIEVEKVPNEGNVKALAEGTYVIRANGIEILNDDRYLELEVDKPDGYVTNISFGGIPVDIVNMPQGSMKSLIENYGYGSADNGTYSELLADLDKLANDFAASVNAAHMEGVTKDGSPAGALFTEGAGAAGIRMLDITLGQLAPSVTATGDGKNARNVADSFKGVMNEYETVIGRIGVQAQFANQQTKSAGNLKVAVEEKRLSVSTVHLDEEMMNMIKFQHAYNAAARTITVIDEMLDKIVNGMGVGGR</sequence>
<protein>
    <recommendedName>
        <fullName evidence="4">Flagellar hook-associated protein 1</fullName>
    </recommendedName>
</protein>
<keyword evidence="6" id="KW-0975">Bacterial flagellum</keyword>
<gene>
    <name evidence="10" type="ORF">JOC94_001160</name>
</gene>
<reference evidence="10 11" key="1">
    <citation type="submission" date="2021-01" db="EMBL/GenBank/DDBJ databases">
        <title>Genomic Encyclopedia of Type Strains, Phase IV (KMG-IV): sequencing the most valuable type-strain genomes for metagenomic binning, comparative biology and taxonomic classification.</title>
        <authorList>
            <person name="Goeker M."/>
        </authorList>
    </citation>
    <scope>NUCLEOTIDE SEQUENCE [LARGE SCALE GENOMIC DNA]</scope>
    <source>
        <strain evidence="10 11">DSM 105453</strain>
    </source>
</reference>
<dbReference type="InterPro" id="IPR010930">
    <property type="entry name" value="Flg_bb/hook_C_dom"/>
</dbReference>
<dbReference type="PANTHER" id="PTHR30033">
    <property type="entry name" value="FLAGELLAR HOOK-ASSOCIATED PROTEIN 1"/>
    <property type="match status" value="1"/>
</dbReference>
<dbReference type="Proteomes" id="UP000823485">
    <property type="component" value="Unassembled WGS sequence"/>
</dbReference>
<accession>A0ABS2R3H5</accession>
<evidence type="ECO:0000259" key="9">
    <source>
        <dbReference type="Pfam" id="PF22638"/>
    </source>
</evidence>
<keyword evidence="5" id="KW-0964">Secreted</keyword>
<dbReference type="Pfam" id="PF06429">
    <property type="entry name" value="Flg_bbr_C"/>
    <property type="match status" value="1"/>
</dbReference>
<keyword evidence="10" id="KW-0282">Flagellum</keyword>
<evidence type="ECO:0000256" key="2">
    <source>
        <dbReference type="ARBA" id="ARBA00004613"/>
    </source>
</evidence>
<evidence type="ECO:0000259" key="7">
    <source>
        <dbReference type="Pfam" id="PF00460"/>
    </source>
</evidence>
<feature type="domain" description="Flagellar basal-body/hook protein C-terminal" evidence="8">
    <location>
        <begin position="424"/>
        <end position="465"/>
    </location>
</feature>
<dbReference type="NCBIfam" id="TIGR02492">
    <property type="entry name" value="flgK_ends"/>
    <property type="match status" value="1"/>
</dbReference>
<evidence type="ECO:0000256" key="4">
    <source>
        <dbReference type="ARBA" id="ARBA00016244"/>
    </source>
</evidence>
<dbReference type="Pfam" id="PF00460">
    <property type="entry name" value="Flg_bb_rod"/>
    <property type="match status" value="1"/>
</dbReference>
<evidence type="ECO:0000256" key="1">
    <source>
        <dbReference type="ARBA" id="ARBA00004365"/>
    </source>
</evidence>
<dbReference type="SUPFAM" id="SSF64518">
    <property type="entry name" value="Phase 1 flagellin"/>
    <property type="match status" value="1"/>
</dbReference>
<dbReference type="Pfam" id="PF22638">
    <property type="entry name" value="FlgK_D1"/>
    <property type="match status" value="1"/>
</dbReference>
<evidence type="ECO:0000313" key="11">
    <source>
        <dbReference type="Proteomes" id="UP000823485"/>
    </source>
</evidence>
<dbReference type="EMBL" id="JAFBFH010000005">
    <property type="protein sequence ID" value="MBM7714188.1"/>
    <property type="molecule type" value="Genomic_DNA"/>
</dbReference>
<comment type="similarity">
    <text evidence="3">Belongs to the flagella basal body rod proteins family.</text>
</comment>
<evidence type="ECO:0000313" key="10">
    <source>
        <dbReference type="EMBL" id="MBM7714188.1"/>
    </source>
</evidence>
<evidence type="ECO:0000256" key="3">
    <source>
        <dbReference type="ARBA" id="ARBA00009677"/>
    </source>
</evidence>
<dbReference type="InterPro" id="IPR053927">
    <property type="entry name" value="FlgK_helical"/>
</dbReference>
<comment type="caution">
    <text evidence="10">The sequence shown here is derived from an EMBL/GenBank/DDBJ whole genome shotgun (WGS) entry which is preliminary data.</text>
</comment>
<comment type="subcellular location">
    <subcellularLocation>
        <location evidence="1">Bacterial flagellum</location>
    </subcellularLocation>
    <subcellularLocation>
        <location evidence="2">Secreted</location>
    </subcellularLocation>
</comment>
<dbReference type="PANTHER" id="PTHR30033:SF1">
    <property type="entry name" value="FLAGELLAR HOOK-ASSOCIATED PROTEIN 1"/>
    <property type="match status" value="1"/>
</dbReference>
<evidence type="ECO:0000256" key="5">
    <source>
        <dbReference type="ARBA" id="ARBA00022525"/>
    </source>
</evidence>
<evidence type="ECO:0000259" key="8">
    <source>
        <dbReference type="Pfam" id="PF06429"/>
    </source>
</evidence>
<dbReference type="InterPro" id="IPR002371">
    <property type="entry name" value="FlgK"/>
</dbReference>
<keyword evidence="11" id="KW-1185">Reference proteome</keyword>
<feature type="domain" description="Flagellar basal body rod protein N-terminal" evidence="7">
    <location>
        <begin position="8"/>
        <end position="38"/>
    </location>
</feature>
<organism evidence="10 11">
    <name type="scientific">Siminovitchia thermophila</name>
    <dbReference type="NCBI Taxonomy" id="1245522"/>
    <lineage>
        <taxon>Bacteria</taxon>
        <taxon>Bacillati</taxon>
        <taxon>Bacillota</taxon>
        <taxon>Bacilli</taxon>
        <taxon>Bacillales</taxon>
        <taxon>Bacillaceae</taxon>
        <taxon>Siminovitchia</taxon>
    </lineage>
</organism>
<dbReference type="PROSITE" id="PS00588">
    <property type="entry name" value="FLAGELLA_BB_ROD"/>
    <property type="match status" value="1"/>
</dbReference>
<proteinExistence type="inferred from homology"/>
<feature type="domain" description="Flagellar hook-associated protein FlgK helical" evidence="9">
    <location>
        <begin position="102"/>
        <end position="346"/>
    </location>
</feature>
<keyword evidence="10" id="KW-0969">Cilium</keyword>
<dbReference type="InterPro" id="IPR019776">
    <property type="entry name" value="Flagellar_basal_body_rod_CS"/>
</dbReference>
<dbReference type="InterPro" id="IPR001444">
    <property type="entry name" value="Flag_bb_rod_N"/>
</dbReference>
<evidence type="ECO:0000256" key="6">
    <source>
        <dbReference type="ARBA" id="ARBA00023143"/>
    </source>
</evidence>
<dbReference type="RefSeq" id="WP_077111643.1">
    <property type="nucleotide sequence ID" value="NZ_JAFBFH010000005.1"/>
</dbReference>